<dbReference type="RefSeq" id="WP_370528892.1">
    <property type="nucleotide sequence ID" value="NZ_JADWNJ010000003.1"/>
</dbReference>
<dbReference type="EMBL" id="UIGT01000001">
    <property type="protein sequence ID" value="SUX79013.1"/>
    <property type="molecule type" value="Genomic_DNA"/>
</dbReference>
<proteinExistence type="predicted"/>
<dbReference type="Proteomes" id="UP000255286">
    <property type="component" value="Unassembled WGS sequence"/>
</dbReference>
<keyword evidence="1" id="KW-0732">Signal</keyword>
<gene>
    <name evidence="2" type="ORF">NCTC8782_01530</name>
</gene>
<evidence type="ECO:0000313" key="3">
    <source>
        <dbReference type="Proteomes" id="UP000255286"/>
    </source>
</evidence>
<name>A0A9Q8E7D3_9ENTR</name>
<evidence type="ECO:0000313" key="2">
    <source>
        <dbReference type="EMBL" id="SUX79013.1"/>
    </source>
</evidence>
<reference evidence="2 3" key="1">
    <citation type="submission" date="2018-06" db="EMBL/GenBank/DDBJ databases">
        <authorList>
            <consortium name="Pathogen Informatics"/>
            <person name="Doyle S."/>
        </authorList>
    </citation>
    <scope>NUCLEOTIDE SEQUENCE [LARGE SCALE GENOMIC DNA]</scope>
    <source>
        <strain evidence="2 3">NCTC8782</strain>
    </source>
</reference>
<feature type="chain" id="PRO_5040240243" description="DUF4056 domain-containing protein" evidence="1">
    <location>
        <begin position="22"/>
        <end position="374"/>
    </location>
</feature>
<sequence>MSRLLKTMSLLASLLAGSAGAALPVALDLSPQVTTRATTAWPAMPPQPLPKGLRPCCAFGYNLHAELLGMPVPFYQLDNVVPASHLGLHQYNDSMLAGLENLTGLSRENNGILYTTHGGFIDTAHVRDTADMTVYIFSQILPKLGQAFTLDLDSELAQRRLVFNAFTPPTDPVARYTLAAWLAAHLAFQVAEWHEIAQWYGFESVPGFSEGVSAFSPEDLYSNLLGARLAVSLILEGQTVSQGVYEVAMGTALRQALVHLGAQSPELTRFHFDMLDGRWWNSRRRVPEKYLVLRRNYQMGDNRLPTRVPGERAVLQRLALPHRWQGVDLNAVGELQLWPGTAMEQLPPPIRYYTFEDFPALAVNAQQADALAAR</sequence>
<organism evidence="2 3">
    <name type="scientific">Citrobacter youngae</name>
    <dbReference type="NCBI Taxonomy" id="133448"/>
    <lineage>
        <taxon>Bacteria</taxon>
        <taxon>Pseudomonadati</taxon>
        <taxon>Pseudomonadota</taxon>
        <taxon>Gammaproteobacteria</taxon>
        <taxon>Enterobacterales</taxon>
        <taxon>Enterobacteriaceae</taxon>
        <taxon>Citrobacter</taxon>
        <taxon>Citrobacter freundii complex</taxon>
    </lineage>
</organism>
<protein>
    <recommendedName>
        <fullName evidence="4">DUF4056 domain-containing protein</fullName>
    </recommendedName>
</protein>
<dbReference type="InterPro" id="IPR025130">
    <property type="entry name" value="DUF4056"/>
</dbReference>
<evidence type="ECO:0000256" key="1">
    <source>
        <dbReference type="SAM" id="SignalP"/>
    </source>
</evidence>
<feature type="signal peptide" evidence="1">
    <location>
        <begin position="1"/>
        <end position="21"/>
    </location>
</feature>
<accession>A0A9Q8E7D3</accession>
<comment type="caution">
    <text evidence="2">The sequence shown here is derived from an EMBL/GenBank/DDBJ whole genome shotgun (WGS) entry which is preliminary data.</text>
</comment>
<evidence type="ECO:0008006" key="4">
    <source>
        <dbReference type="Google" id="ProtNLM"/>
    </source>
</evidence>
<dbReference type="AlphaFoldDB" id="A0A9Q8E7D3"/>
<dbReference type="Pfam" id="PF13265">
    <property type="entry name" value="DUF4056"/>
    <property type="match status" value="1"/>
</dbReference>